<reference evidence="2" key="1">
    <citation type="journal article" date="2019" name="Int. J. Syst. Evol. Microbiol.">
        <title>The Global Catalogue of Microorganisms (GCM) 10K type strain sequencing project: providing services to taxonomists for standard genome sequencing and annotation.</title>
        <authorList>
            <consortium name="The Broad Institute Genomics Platform"/>
            <consortium name="The Broad Institute Genome Sequencing Center for Infectious Disease"/>
            <person name="Wu L."/>
            <person name="Ma J."/>
        </authorList>
    </citation>
    <scope>NUCLEOTIDE SEQUENCE [LARGE SCALE GENOMIC DNA]</scope>
    <source>
        <strain evidence="2">KCTC 3950</strain>
    </source>
</reference>
<dbReference type="RefSeq" id="WP_377605375.1">
    <property type="nucleotide sequence ID" value="NZ_JBHUME010000012.1"/>
</dbReference>
<dbReference type="EMBL" id="JBHUME010000012">
    <property type="protein sequence ID" value="MFD2614472.1"/>
    <property type="molecule type" value="Genomic_DNA"/>
</dbReference>
<sequence length="294" mass="33841">MSVDSYPFDTYSGLLEPKHYKQIGKSLWLFLWCISSTTKDVEKDGVTWGVVRGNQPMKLSELGKVFSVDDKTVSRWLESLEKHDYIKVTRAPYGLIITVKNSKKFQRKRTDKFARTDDFDQTKMSELIGVEQTRMSDLTDKSVRSNKDITGLNKDVDVVDAAKLANVIERYFIHRRGKGFQVSVKDQAEIRQMIQDGIPEDVIKTGIDKSFAEYVPKHKRDEIRSFNYCVPRCYDEWTRIQTEQSITPLVPYGGVALGPRSIRGKSKHQQQLDELDKLIEEEKHREKIGSNGAL</sequence>
<organism evidence="1 2">
    <name type="scientific">Paenibacillus gansuensis</name>
    <dbReference type="NCBI Taxonomy" id="306542"/>
    <lineage>
        <taxon>Bacteria</taxon>
        <taxon>Bacillati</taxon>
        <taxon>Bacillota</taxon>
        <taxon>Bacilli</taxon>
        <taxon>Bacillales</taxon>
        <taxon>Paenibacillaceae</taxon>
        <taxon>Paenibacillus</taxon>
    </lineage>
</organism>
<dbReference type="Proteomes" id="UP001597541">
    <property type="component" value="Unassembled WGS sequence"/>
</dbReference>
<dbReference type="InterPro" id="IPR036390">
    <property type="entry name" value="WH_DNA-bd_sf"/>
</dbReference>
<accession>A0ABW5PK76</accession>
<name>A0ABW5PK76_9BACL</name>
<evidence type="ECO:0000313" key="1">
    <source>
        <dbReference type="EMBL" id="MFD2614472.1"/>
    </source>
</evidence>
<dbReference type="SUPFAM" id="SSF46785">
    <property type="entry name" value="Winged helix' DNA-binding domain"/>
    <property type="match status" value="1"/>
</dbReference>
<proteinExistence type="predicted"/>
<protein>
    <submittedName>
        <fullName evidence="1">Uncharacterized protein</fullName>
    </submittedName>
</protein>
<gene>
    <name evidence="1" type="ORF">ACFSUF_18835</name>
</gene>
<evidence type="ECO:0000313" key="2">
    <source>
        <dbReference type="Proteomes" id="UP001597541"/>
    </source>
</evidence>
<comment type="caution">
    <text evidence="1">The sequence shown here is derived from an EMBL/GenBank/DDBJ whole genome shotgun (WGS) entry which is preliminary data.</text>
</comment>
<keyword evidence="2" id="KW-1185">Reference proteome</keyword>